<keyword evidence="2" id="KW-1185">Reference proteome</keyword>
<sequence length="277" mass="31902">MHAQRNISPSPKCRIYNVDGSGRDTYISFNSGGYIRAHAANYQLTNIKNSNRTPSSCIARVPVQSKYNHYKSDGTGRDSYISYNSGGFVNPQMNFTTKLRDYPEIRQKRSNSFDISYTMRLPSIQDEKRMMQVKEKQRQIRENFNRLAQPKSPSQSPDNTINACKCSYKNNLNYSFVNNPNTTIDASSPTKQINQKTYHLKDLMLKGNQTNGLSGLKQQMLQMSKQNAQLEDELLVNQKQTLKTLPSMSKSYMYDKYLSDMSYNDPQLNQILKTQEF</sequence>
<name>Q23D61_TETTS</name>
<dbReference type="InParanoid" id="Q23D61"/>
<dbReference type="HOGENOM" id="CLU_1006413_0_0_1"/>
<organism evidence="1 2">
    <name type="scientific">Tetrahymena thermophila (strain SB210)</name>
    <dbReference type="NCBI Taxonomy" id="312017"/>
    <lineage>
        <taxon>Eukaryota</taxon>
        <taxon>Sar</taxon>
        <taxon>Alveolata</taxon>
        <taxon>Ciliophora</taxon>
        <taxon>Intramacronucleata</taxon>
        <taxon>Oligohymenophorea</taxon>
        <taxon>Hymenostomatida</taxon>
        <taxon>Tetrahymenina</taxon>
        <taxon>Tetrahymenidae</taxon>
        <taxon>Tetrahymena</taxon>
    </lineage>
</organism>
<dbReference type="RefSeq" id="XP_001014825.1">
    <property type="nucleotide sequence ID" value="XM_001014825.1"/>
</dbReference>
<dbReference type="AlphaFoldDB" id="Q23D61"/>
<protein>
    <submittedName>
        <fullName evidence="1">Uncharacterized protein</fullName>
    </submittedName>
</protein>
<dbReference type="Proteomes" id="UP000009168">
    <property type="component" value="Unassembled WGS sequence"/>
</dbReference>
<dbReference type="GeneID" id="7830977"/>
<accession>Q23D61</accession>
<reference evidence="2" key="1">
    <citation type="journal article" date="2006" name="PLoS Biol.">
        <title>Macronuclear genome sequence of the ciliate Tetrahymena thermophila, a model eukaryote.</title>
        <authorList>
            <person name="Eisen J.A."/>
            <person name="Coyne R.S."/>
            <person name="Wu M."/>
            <person name="Wu D."/>
            <person name="Thiagarajan M."/>
            <person name="Wortman J.R."/>
            <person name="Badger J.H."/>
            <person name="Ren Q."/>
            <person name="Amedeo P."/>
            <person name="Jones K.M."/>
            <person name="Tallon L.J."/>
            <person name="Delcher A.L."/>
            <person name="Salzberg S.L."/>
            <person name="Silva J.C."/>
            <person name="Haas B.J."/>
            <person name="Majoros W.H."/>
            <person name="Farzad M."/>
            <person name="Carlton J.M."/>
            <person name="Smith R.K. Jr."/>
            <person name="Garg J."/>
            <person name="Pearlman R.E."/>
            <person name="Karrer K.M."/>
            <person name="Sun L."/>
            <person name="Manning G."/>
            <person name="Elde N.C."/>
            <person name="Turkewitz A.P."/>
            <person name="Asai D.J."/>
            <person name="Wilkes D.E."/>
            <person name="Wang Y."/>
            <person name="Cai H."/>
            <person name="Collins K."/>
            <person name="Stewart B.A."/>
            <person name="Lee S.R."/>
            <person name="Wilamowska K."/>
            <person name="Weinberg Z."/>
            <person name="Ruzzo W.L."/>
            <person name="Wloga D."/>
            <person name="Gaertig J."/>
            <person name="Frankel J."/>
            <person name="Tsao C.-C."/>
            <person name="Gorovsky M.A."/>
            <person name="Keeling P.J."/>
            <person name="Waller R.F."/>
            <person name="Patron N.J."/>
            <person name="Cherry J.M."/>
            <person name="Stover N.A."/>
            <person name="Krieger C.J."/>
            <person name="del Toro C."/>
            <person name="Ryder H.F."/>
            <person name="Williamson S.C."/>
            <person name="Barbeau R.A."/>
            <person name="Hamilton E.P."/>
            <person name="Orias E."/>
        </authorList>
    </citation>
    <scope>NUCLEOTIDE SEQUENCE [LARGE SCALE GENOMIC DNA]</scope>
    <source>
        <strain evidence="2">SB210</strain>
    </source>
</reference>
<evidence type="ECO:0000313" key="1">
    <source>
        <dbReference type="EMBL" id="EAR94662.1"/>
    </source>
</evidence>
<dbReference type="EMBL" id="GG662712">
    <property type="protein sequence ID" value="EAR94662.1"/>
    <property type="molecule type" value="Genomic_DNA"/>
</dbReference>
<dbReference type="OrthoDB" id="284308at2759"/>
<proteinExistence type="predicted"/>
<dbReference type="KEGG" id="tet:TTHERM_00049300"/>
<gene>
    <name evidence="1" type="ORF">TTHERM_00049300</name>
</gene>
<evidence type="ECO:0000313" key="2">
    <source>
        <dbReference type="Proteomes" id="UP000009168"/>
    </source>
</evidence>
<dbReference type="eggNOG" id="ENOG502SW27">
    <property type="taxonomic scope" value="Eukaryota"/>
</dbReference>